<feature type="transmembrane region" description="Helical" evidence="1">
    <location>
        <begin position="219"/>
        <end position="243"/>
    </location>
</feature>
<name>A0ABW1PGH8_9PSEU</name>
<sequence length="442" mass="46887">MSVSAGSAQRRATGQRLRLVPPSSWRLWALPRPVLAYVLLVDLAAVALVVLTTVVGAVTPTDLVRFGVLLAGTVVHLEAARGIERLREVATQGRPYVNLKSLWVFTGVLLLPLPLVAALTAVTFLYAWIRVDGQSTACRKVFTAATFVLASGAGAAVLAMVGSTDASGIPAGPLGVLVLVLAALAWWSVNYALVVVVLALSNPGQPLRRALGDLAEQRIVAAALALGIGVAVLLVHTPWLVIIQMFSVPVLHRTFLVPQFQRRAQTDAKTGLMEMTFFTHMATAQLDRLREQDRPAALVMIDLDCFKDVNDRLGHPAGDELLIGVAGVLRRELRDDDLIARFGGDEFAVLLPGVGAADVHDIGARILLALHEVDLTVTTPTGPVPVHGLTASLGAALFTTHGDTVDQLLLMADSAQQTAKQAGRDRFVLAPPPGTDTPVLHG</sequence>
<feature type="transmembrane region" description="Helical" evidence="1">
    <location>
        <begin position="34"/>
        <end position="57"/>
    </location>
</feature>
<dbReference type="PANTHER" id="PTHR46663:SF4">
    <property type="entry name" value="DIGUANYLATE CYCLASE DGCT-RELATED"/>
    <property type="match status" value="1"/>
</dbReference>
<dbReference type="CDD" id="cd01949">
    <property type="entry name" value="GGDEF"/>
    <property type="match status" value="1"/>
</dbReference>
<dbReference type="InterPro" id="IPR043128">
    <property type="entry name" value="Rev_trsase/Diguanyl_cyclase"/>
</dbReference>
<dbReference type="Gene3D" id="3.30.70.270">
    <property type="match status" value="1"/>
</dbReference>
<feature type="transmembrane region" description="Helical" evidence="1">
    <location>
        <begin position="141"/>
        <end position="162"/>
    </location>
</feature>
<evidence type="ECO:0000259" key="2">
    <source>
        <dbReference type="PROSITE" id="PS50887"/>
    </source>
</evidence>
<dbReference type="Proteomes" id="UP001596220">
    <property type="component" value="Unassembled WGS sequence"/>
</dbReference>
<reference evidence="4" key="1">
    <citation type="journal article" date="2019" name="Int. J. Syst. Evol. Microbiol.">
        <title>The Global Catalogue of Microorganisms (GCM) 10K type strain sequencing project: providing services to taxonomists for standard genome sequencing and annotation.</title>
        <authorList>
            <consortium name="The Broad Institute Genomics Platform"/>
            <consortium name="The Broad Institute Genome Sequencing Center for Infectious Disease"/>
            <person name="Wu L."/>
            <person name="Ma J."/>
        </authorList>
    </citation>
    <scope>NUCLEOTIDE SEQUENCE [LARGE SCALE GENOMIC DNA]</scope>
    <source>
        <strain evidence="4">CGMCC 4.7246</strain>
    </source>
</reference>
<gene>
    <name evidence="3" type="ORF">ACFP3R_32020</name>
</gene>
<dbReference type="PANTHER" id="PTHR46663">
    <property type="entry name" value="DIGUANYLATE CYCLASE DGCT-RELATED"/>
    <property type="match status" value="1"/>
</dbReference>
<evidence type="ECO:0000313" key="3">
    <source>
        <dbReference type="EMBL" id="MFC6093917.1"/>
    </source>
</evidence>
<dbReference type="InterPro" id="IPR029787">
    <property type="entry name" value="Nucleotide_cyclase"/>
</dbReference>
<keyword evidence="1" id="KW-0472">Membrane</keyword>
<dbReference type="GO" id="GO:0052621">
    <property type="term" value="F:diguanylate cyclase activity"/>
    <property type="evidence" value="ECO:0007669"/>
    <property type="project" value="UniProtKB-EC"/>
</dbReference>
<protein>
    <submittedName>
        <fullName evidence="3">Diguanylate cyclase</fullName>
        <ecNumber evidence="3">2.7.7.65</ecNumber>
    </submittedName>
</protein>
<dbReference type="NCBIfam" id="TIGR00254">
    <property type="entry name" value="GGDEF"/>
    <property type="match status" value="1"/>
</dbReference>
<accession>A0ABW1PGH8</accession>
<dbReference type="RefSeq" id="WP_380641571.1">
    <property type="nucleotide sequence ID" value="NZ_JBHSQO010000052.1"/>
</dbReference>
<dbReference type="EC" id="2.7.7.65" evidence="3"/>
<dbReference type="PROSITE" id="PS50887">
    <property type="entry name" value="GGDEF"/>
    <property type="match status" value="1"/>
</dbReference>
<dbReference type="SUPFAM" id="SSF55073">
    <property type="entry name" value="Nucleotide cyclase"/>
    <property type="match status" value="1"/>
</dbReference>
<feature type="transmembrane region" description="Helical" evidence="1">
    <location>
        <begin position="101"/>
        <end position="129"/>
    </location>
</feature>
<dbReference type="EMBL" id="JBHSQO010000052">
    <property type="protein sequence ID" value="MFC6093917.1"/>
    <property type="molecule type" value="Genomic_DNA"/>
</dbReference>
<proteinExistence type="predicted"/>
<feature type="transmembrane region" description="Helical" evidence="1">
    <location>
        <begin position="174"/>
        <end position="199"/>
    </location>
</feature>
<keyword evidence="4" id="KW-1185">Reference proteome</keyword>
<keyword evidence="3" id="KW-0548">Nucleotidyltransferase</keyword>
<dbReference type="InterPro" id="IPR000160">
    <property type="entry name" value="GGDEF_dom"/>
</dbReference>
<comment type="caution">
    <text evidence="3">The sequence shown here is derived from an EMBL/GenBank/DDBJ whole genome shotgun (WGS) entry which is preliminary data.</text>
</comment>
<keyword evidence="1" id="KW-1133">Transmembrane helix</keyword>
<dbReference type="InterPro" id="IPR052163">
    <property type="entry name" value="DGC-Regulatory_Protein"/>
</dbReference>
<keyword evidence="1" id="KW-0812">Transmembrane</keyword>
<organism evidence="3 4">
    <name type="scientific">Saccharothrix lopnurensis</name>
    <dbReference type="NCBI Taxonomy" id="1670621"/>
    <lineage>
        <taxon>Bacteria</taxon>
        <taxon>Bacillati</taxon>
        <taxon>Actinomycetota</taxon>
        <taxon>Actinomycetes</taxon>
        <taxon>Pseudonocardiales</taxon>
        <taxon>Pseudonocardiaceae</taxon>
        <taxon>Saccharothrix</taxon>
    </lineage>
</organism>
<feature type="domain" description="GGDEF" evidence="2">
    <location>
        <begin position="294"/>
        <end position="432"/>
    </location>
</feature>
<evidence type="ECO:0000256" key="1">
    <source>
        <dbReference type="SAM" id="Phobius"/>
    </source>
</evidence>
<evidence type="ECO:0000313" key="4">
    <source>
        <dbReference type="Proteomes" id="UP001596220"/>
    </source>
</evidence>
<dbReference type="Pfam" id="PF00990">
    <property type="entry name" value="GGDEF"/>
    <property type="match status" value="1"/>
</dbReference>
<keyword evidence="3" id="KW-0808">Transferase</keyword>
<dbReference type="SMART" id="SM00267">
    <property type="entry name" value="GGDEF"/>
    <property type="match status" value="1"/>
</dbReference>